<dbReference type="GO" id="GO:0048024">
    <property type="term" value="P:regulation of mRNA splicing, via spliceosome"/>
    <property type="evidence" value="ECO:0000318"/>
    <property type="project" value="GO_Central"/>
</dbReference>
<dbReference type="PANTHER" id="PTHR11208:SF42">
    <property type="entry name" value="QUAKING RELATED 54B, ISOFORM E"/>
    <property type="match status" value="1"/>
</dbReference>
<keyword evidence="1" id="KW-0694">RNA-binding</keyword>
<keyword evidence="2" id="KW-0812">Transmembrane</keyword>
<dbReference type="InterPro" id="IPR045071">
    <property type="entry name" value="BBP-like"/>
</dbReference>
<dbReference type="Gene3D" id="3.30.1370.10">
    <property type="entry name" value="K Homology domain, type 1"/>
    <property type="match status" value="1"/>
</dbReference>
<dbReference type="OMA" id="PARENFM"/>
<feature type="transmembrane region" description="Helical" evidence="2">
    <location>
        <begin position="22"/>
        <end position="43"/>
    </location>
</feature>
<evidence type="ECO:0000259" key="3">
    <source>
        <dbReference type="SMART" id="SM00322"/>
    </source>
</evidence>
<keyword evidence="5" id="KW-1185">Reference proteome</keyword>
<reference evidence="4 5" key="1">
    <citation type="journal article" date="2011" name="Science">
        <title>The Selaginella genome identifies genetic changes associated with the evolution of vascular plants.</title>
        <authorList>
            <person name="Banks J.A."/>
            <person name="Nishiyama T."/>
            <person name="Hasebe M."/>
            <person name="Bowman J.L."/>
            <person name="Gribskov M."/>
            <person name="dePamphilis C."/>
            <person name="Albert V.A."/>
            <person name="Aono N."/>
            <person name="Aoyama T."/>
            <person name="Ambrose B.A."/>
            <person name="Ashton N.W."/>
            <person name="Axtell M.J."/>
            <person name="Barker E."/>
            <person name="Barker M.S."/>
            <person name="Bennetzen J.L."/>
            <person name="Bonawitz N.D."/>
            <person name="Chapple C."/>
            <person name="Cheng C."/>
            <person name="Correa L.G."/>
            <person name="Dacre M."/>
            <person name="DeBarry J."/>
            <person name="Dreyer I."/>
            <person name="Elias M."/>
            <person name="Engstrom E.M."/>
            <person name="Estelle M."/>
            <person name="Feng L."/>
            <person name="Finet C."/>
            <person name="Floyd S.K."/>
            <person name="Frommer W.B."/>
            <person name="Fujita T."/>
            <person name="Gramzow L."/>
            <person name="Gutensohn M."/>
            <person name="Harholt J."/>
            <person name="Hattori M."/>
            <person name="Heyl A."/>
            <person name="Hirai T."/>
            <person name="Hiwatashi Y."/>
            <person name="Ishikawa M."/>
            <person name="Iwata M."/>
            <person name="Karol K.G."/>
            <person name="Koehler B."/>
            <person name="Kolukisaoglu U."/>
            <person name="Kubo M."/>
            <person name="Kurata T."/>
            <person name="Lalonde S."/>
            <person name="Li K."/>
            <person name="Li Y."/>
            <person name="Litt A."/>
            <person name="Lyons E."/>
            <person name="Manning G."/>
            <person name="Maruyama T."/>
            <person name="Michael T.P."/>
            <person name="Mikami K."/>
            <person name="Miyazaki S."/>
            <person name="Morinaga S."/>
            <person name="Murata T."/>
            <person name="Mueller-Roeber B."/>
            <person name="Nelson D.R."/>
            <person name="Obara M."/>
            <person name="Oguri Y."/>
            <person name="Olmstead R.G."/>
            <person name="Onodera N."/>
            <person name="Petersen B.L."/>
            <person name="Pils B."/>
            <person name="Prigge M."/>
            <person name="Rensing S.A."/>
            <person name="Riano-Pachon D.M."/>
            <person name="Roberts A.W."/>
            <person name="Sato Y."/>
            <person name="Scheller H.V."/>
            <person name="Schulz B."/>
            <person name="Schulz C."/>
            <person name="Shakirov E.V."/>
            <person name="Shibagaki N."/>
            <person name="Shinohara N."/>
            <person name="Shippen D.E."/>
            <person name="Soerensen I."/>
            <person name="Sotooka R."/>
            <person name="Sugimoto N."/>
            <person name="Sugita M."/>
            <person name="Sumikawa N."/>
            <person name="Tanurdzic M."/>
            <person name="Theissen G."/>
            <person name="Ulvskov P."/>
            <person name="Wakazuki S."/>
            <person name="Weng J.K."/>
            <person name="Willats W.W."/>
            <person name="Wipf D."/>
            <person name="Wolf P.G."/>
            <person name="Yang L."/>
            <person name="Zimmer A.D."/>
            <person name="Zhu Q."/>
            <person name="Mitros T."/>
            <person name="Hellsten U."/>
            <person name="Loque D."/>
            <person name="Otillar R."/>
            <person name="Salamov A."/>
            <person name="Schmutz J."/>
            <person name="Shapiro H."/>
            <person name="Lindquist E."/>
            <person name="Lucas S."/>
            <person name="Rokhsar D."/>
            <person name="Grigoriev I.V."/>
        </authorList>
    </citation>
    <scope>NUCLEOTIDE SEQUENCE [LARGE SCALE GENOMIC DNA]</scope>
</reference>
<evidence type="ECO:0000313" key="5">
    <source>
        <dbReference type="Proteomes" id="UP000001514"/>
    </source>
</evidence>
<dbReference type="CDD" id="cd22467">
    <property type="entry name" value="KH-I_SPIN1_like"/>
    <property type="match status" value="1"/>
</dbReference>
<dbReference type="eggNOG" id="KOG1588">
    <property type="taxonomic scope" value="Eukaryota"/>
</dbReference>
<dbReference type="InterPro" id="IPR036612">
    <property type="entry name" value="KH_dom_type_1_sf"/>
</dbReference>
<dbReference type="HOGENOM" id="CLU_065679_0_1_1"/>
<organism evidence="5">
    <name type="scientific">Selaginella moellendorffii</name>
    <name type="common">Spikemoss</name>
    <dbReference type="NCBI Taxonomy" id="88036"/>
    <lineage>
        <taxon>Eukaryota</taxon>
        <taxon>Viridiplantae</taxon>
        <taxon>Streptophyta</taxon>
        <taxon>Embryophyta</taxon>
        <taxon>Tracheophyta</taxon>
        <taxon>Lycopodiopsida</taxon>
        <taxon>Selaginellales</taxon>
        <taxon>Selaginellaceae</taxon>
        <taxon>Selaginella</taxon>
    </lineage>
</organism>
<dbReference type="InParanoid" id="D8S863"/>
<dbReference type="KEGG" id="smo:SELMODRAFT_110771"/>
<dbReference type="Proteomes" id="UP000001514">
    <property type="component" value="Unassembled WGS sequence"/>
</dbReference>
<dbReference type="Gramene" id="EFJ19362">
    <property type="protein sequence ID" value="EFJ19362"/>
    <property type="gene ID" value="SELMODRAFT_110771"/>
</dbReference>
<sequence>MGCGGAQRSEIWVSDHLFSLPFFLPFYFFSHLVSSFLCLRYFTELLMEQESLRPFMMVLPHCSFLLNQAEILRVSKLIGQSQLLDQDTLDMGSPLGLISNGGSRDLNAWAAMQHERTVLPLWHGSPAGSPGPIIKKTLRIEIPTDDYPNFNFVGRLLGPRGLSLKRVENETGCRVMIRGRGSIKDAAKEEKMRDKPGYEHLNEPLHVLVEAELPANQIDTHLQYAQEIIEDVLRPPPDESVDAVKKAQLRELAMLNGTLREDSPYLTGSLTSFNNPGMKRPKIRR</sequence>
<evidence type="ECO:0000313" key="4">
    <source>
        <dbReference type="EMBL" id="EFJ19362.1"/>
    </source>
</evidence>
<keyword evidence="2" id="KW-1133">Transmembrane helix</keyword>
<dbReference type="PANTHER" id="PTHR11208">
    <property type="entry name" value="RNA-BINDING PROTEIN RELATED"/>
    <property type="match status" value="1"/>
</dbReference>
<dbReference type="GO" id="GO:0005634">
    <property type="term" value="C:nucleus"/>
    <property type="evidence" value="ECO:0000318"/>
    <property type="project" value="GO_Central"/>
</dbReference>
<dbReference type="GO" id="GO:0003729">
    <property type="term" value="F:mRNA binding"/>
    <property type="evidence" value="ECO:0000318"/>
    <property type="project" value="GO_Central"/>
</dbReference>
<evidence type="ECO:0000256" key="2">
    <source>
        <dbReference type="SAM" id="Phobius"/>
    </source>
</evidence>
<dbReference type="AlphaFoldDB" id="D8S863"/>
<name>D8S863_SELML</name>
<dbReference type="FunCoup" id="D8S863">
    <property type="interactions" value="2534"/>
</dbReference>
<dbReference type="SUPFAM" id="SSF54791">
    <property type="entry name" value="Eukaryotic type KH-domain (KH-domain type I)"/>
    <property type="match status" value="1"/>
</dbReference>
<accession>D8S863</accession>
<proteinExistence type="predicted"/>
<keyword evidence="2" id="KW-0472">Membrane</keyword>
<dbReference type="InterPro" id="IPR055256">
    <property type="entry name" value="KH_1_KHDC4/BBP-like"/>
</dbReference>
<dbReference type="EMBL" id="GL377606">
    <property type="protein sequence ID" value="EFJ19362.1"/>
    <property type="molecule type" value="Genomic_DNA"/>
</dbReference>
<dbReference type="Pfam" id="PF22675">
    <property type="entry name" value="KH-I_KHDC4-BBP"/>
    <property type="match status" value="1"/>
</dbReference>
<gene>
    <name evidence="4" type="ORF">SELMODRAFT_110771</name>
</gene>
<dbReference type="STRING" id="88036.D8S863"/>
<protein>
    <recommendedName>
        <fullName evidence="3">K Homology domain-containing protein</fullName>
    </recommendedName>
</protein>
<dbReference type="SMART" id="SM00322">
    <property type="entry name" value="KH"/>
    <property type="match status" value="1"/>
</dbReference>
<dbReference type="InterPro" id="IPR004087">
    <property type="entry name" value="KH_dom"/>
</dbReference>
<feature type="domain" description="K Homology" evidence="3">
    <location>
        <begin position="134"/>
        <end position="234"/>
    </location>
</feature>
<evidence type="ECO:0000256" key="1">
    <source>
        <dbReference type="ARBA" id="ARBA00022884"/>
    </source>
</evidence>